<evidence type="ECO:0000256" key="1">
    <source>
        <dbReference type="SAM" id="SignalP"/>
    </source>
</evidence>
<proteinExistence type="predicted"/>
<evidence type="ECO:0008006" key="6">
    <source>
        <dbReference type="Google" id="ProtNLM"/>
    </source>
</evidence>
<dbReference type="KEGG" id="cbau:H1R16_06800"/>
<evidence type="ECO:0000313" key="4">
    <source>
        <dbReference type="Proteomes" id="UP000515349"/>
    </source>
</evidence>
<evidence type="ECO:0000313" key="5">
    <source>
        <dbReference type="Proteomes" id="UP000539710"/>
    </source>
</evidence>
<gene>
    <name evidence="3" type="ORF">H1R16_06800</name>
    <name evidence="2" type="ORF">H2507_08640</name>
</gene>
<keyword evidence="5" id="KW-1185">Reference proteome</keyword>
<reference evidence="4" key="2">
    <citation type="submission" date="2020-07" db="EMBL/GenBank/DDBJ databases">
        <title>Chryseobacterium sp.cx-624.</title>
        <authorList>
            <person name="Yang C."/>
        </authorList>
    </citation>
    <scope>NUCLEOTIDE SEQUENCE [LARGE SCALE GENOMIC DNA]</scope>
    <source>
        <strain evidence="4">cx-624</strain>
    </source>
</reference>
<dbReference type="Proteomes" id="UP000539710">
    <property type="component" value="Unassembled WGS sequence"/>
</dbReference>
<accession>A0A7D7QDZ1</accession>
<feature type="signal peptide" evidence="1">
    <location>
        <begin position="1"/>
        <end position="20"/>
    </location>
</feature>
<reference evidence="2" key="4">
    <citation type="submission" date="2020-07" db="EMBL/GenBank/DDBJ databases">
        <authorList>
            <person name="Yang C."/>
        </authorList>
    </citation>
    <scope>NUCLEOTIDE SEQUENCE</scope>
    <source>
        <strain evidence="2">Cx-624</strain>
    </source>
</reference>
<evidence type="ECO:0000313" key="3">
    <source>
        <dbReference type="EMBL" id="QMS97441.1"/>
    </source>
</evidence>
<dbReference type="EMBL" id="JACEUX010000002">
    <property type="protein sequence ID" value="MBA5247233.1"/>
    <property type="molecule type" value="Genomic_DNA"/>
</dbReference>
<reference evidence="3" key="1">
    <citation type="submission" date="2020-07" db="EMBL/GenBank/DDBJ databases">
        <title>Chryseobacterium sp. CX-624.</title>
        <authorList>
            <person name="Yang C."/>
        </authorList>
    </citation>
    <scope>NUCLEOTIDE SEQUENCE</scope>
    <source>
        <strain evidence="3">CX-624</strain>
    </source>
</reference>
<organism evidence="3 4">
    <name type="scientific">Marnyiella aurantia</name>
    <dbReference type="NCBI Taxonomy" id="2758037"/>
    <lineage>
        <taxon>Bacteria</taxon>
        <taxon>Pseudomonadati</taxon>
        <taxon>Bacteroidota</taxon>
        <taxon>Flavobacteriia</taxon>
        <taxon>Flavobacteriales</taxon>
        <taxon>Weeksellaceae</taxon>
        <taxon>Marnyiella</taxon>
    </lineage>
</organism>
<dbReference type="Proteomes" id="UP000515349">
    <property type="component" value="Chromosome"/>
</dbReference>
<protein>
    <recommendedName>
        <fullName evidence="6">PEGA domain-containing protein</fullName>
    </recommendedName>
</protein>
<keyword evidence="1" id="KW-0732">Signal</keyword>
<dbReference type="RefSeq" id="WP_181887322.1">
    <property type="nucleotide sequence ID" value="NZ_CP059472.1"/>
</dbReference>
<reference evidence="5" key="3">
    <citation type="submission" date="2020-07" db="EMBL/GenBank/DDBJ databases">
        <title>Flavobacterium sp. xlx-214.</title>
        <authorList>
            <person name="Yang C."/>
        </authorList>
    </citation>
    <scope>NUCLEOTIDE SEQUENCE [LARGE SCALE GENOMIC DNA]</scope>
    <source>
        <strain evidence="5">CX-624</strain>
    </source>
</reference>
<name>A0A7D7QDZ1_9FLAO</name>
<sequence length="124" mass="13265">MKTKNLPFLILIGMSSVSCATILTGTSDDVSFKSEPAGATVFVKNIEKCQTPCIVSVQRTLSKSTAEIKLDGYQDQSVKLEKTFNPVSLVNILIGGAIGVAVDAATGSLTKYQKKTYEVKMEAN</sequence>
<dbReference type="PROSITE" id="PS51257">
    <property type="entry name" value="PROKAR_LIPOPROTEIN"/>
    <property type="match status" value="1"/>
</dbReference>
<feature type="chain" id="PRO_5044656281" description="PEGA domain-containing protein" evidence="1">
    <location>
        <begin position="21"/>
        <end position="124"/>
    </location>
</feature>
<dbReference type="EMBL" id="CP059472">
    <property type="protein sequence ID" value="QMS97441.1"/>
    <property type="molecule type" value="Genomic_DNA"/>
</dbReference>
<evidence type="ECO:0000313" key="2">
    <source>
        <dbReference type="EMBL" id="MBA5247233.1"/>
    </source>
</evidence>
<dbReference type="AlphaFoldDB" id="A0A7D7QDZ1"/>